<keyword evidence="6" id="KW-0804">Transcription</keyword>
<keyword evidence="2" id="KW-0677">Repeat</keyword>
<evidence type="ECO:0000256" key="9">
    <source>
        <dbReference type="SAM" id="MobiDB-lite"/>
    </source>
</evidence>
<dbReference type="Proteomes" id="UP000215453">
    <property type="component" value="Chromosome 7"/>
</dbReference>
<dbReference type="Gene3D" id="3.30.160.60">
    <property type="entry name" value="Classic Zinc Finger"/>
    <property type="match status" value="2"/>
</dbReference>
<name>A0A1Y6LP67_ZYMTR</name>
<dbReference type="Pfam" id="PF00096">
    <property type="entry name" value="zf-C2H2"/>
    <property type="match status" value="1"/>
</dbReference>
<evidence type="ECO:0000256" key="5">
    <source>
        <dbReference type="ARBA" id="ARBA00023015"/>
    </source>
</evidence>
<feature type="domain" description="C2H2-type" evidence="10">
    <location>
        <begin position="34"/>
        <end position="62"/>
    </location>
</feature>
<protein>
    <recommendedName>
        <fullName evidence="10">C2H2-type domain-containing protein</fullName>
    </recommendedName>
</protein>
<dbReference type="GO" id="GO:0006351">
    <property type="term" value="P:DNA-templated transcription"/>
    <property type="evidence" value="ECO:0007669"/>
    <property type="project" value="InterPro"/>
</dbReference>
<evidence type="ECO:0000256" key="7">
    <source>
        <dbReference type="ARBA" id="ARBA00023242"/>
    </source>
</evidence>
<dbReference type="GO" id="GO:0003677">
    <property type="term" value="F:DNA binding"/>
    <property type="evidence" value="ECO:0007669"/>
    <property type="project" value="InterPro"/>
</dbReference>
<feature type="domain" description="C2H2-type" evidence="10">
    <location>
        <begin position="6"/>
        <end position="33"/>
    </location>
</feature>
<gene>
    <name evidence="11" type="ORF">ZT1A5_G7654</name>
</gene>
<feature type="region of interest" description="Disordered" evidence="9">
    <location>
        <begin position="57"/>
        <end position="92"/>
    </location>
</feature>
<organism evidence="11 12">
    <name type="scientific">Zymoseptoria tritici ST99CH_1A5</name>
    <dbReference type="NCBI Taxonomy" id="1276529"/>
    <lineage>
        <taxon>Eukaryota</taxon>
        <taxon>Fungi</taxon>
        <taxon>Dikarya</taxon>
        <taxon>Ascomycota</taxon>
        <taxon>Pezizomycotina</taxon>
        <taxon>Dothideomycetes</taxon>
        <taxon>Dothideomycetidae</taxon>
        <taxon>Mycosphaerellales</taxon>
        <taxon>Mycosphaerellaceae</taxon>
        <taxon>Zymoseptoria</taxon>
    </lineage>
</organism>
<dbReference type="PROSITE" id="PS00028">
    <property type="entry name" value="ZINC_FINGER_C2H2_1"/>
    <property type="match status" value="2"/>
</dbReference>
<dbReference type="GO" id="GO:0008270">
    <property type="term" value="F:zinc ion binding"/>
    <property type="evidence" value="ECO:0007669"/>
    <property type="project" value="UniProtKB-KW"/>
</dbReference>
<dbReference type="InterPro" id="IPR036236">
    <property type="entry name" value="Znf_C2H2_sf"/>
</dbReference>
<keyword evidence="1" id="KW-0479">Metal-binding</keyword>
<dbReference type="PANTHER" id="PTHR47660">
    <property type="entry name" value="TRANSCRIPTION FACTOR WITH C2H2 AND ZN(2)-CYS(6) DNA BINDING DOMAIN (EUROFUNG)-RELATED-RELATED"/>
    <property type="match status" value="1"/>
</dbReference>
<dbReference type="SUPFAM" id="SSF57667">
    <property type="entry name" value="beta-beta-alpha zinc fingers"/>
    <property type="match status" value="1"/>
</dbReference>
<evidence type="ECO:0000313" key="11">
    <source>
        <dbReference type="EMBL" id="SMY26212.1"/>
    </source>
</evidence>
<accession>A0A1Y6LP67</accession>
<evidence type="ECO:0000256" key="3">
    <source>
        <dbReference type="ARBA" id="ARBA00022771"/>
    </source>
</evidence>
<dbReference type="PANTHER" id="PTHR47660:SF2">
    <property type="entry name" value="TRANSCRIPTION FACTOR WITH C2H2 AND ZN(2)-CYS(6) DNA BINDING DOMAIN (EUROFUNG)"/>
    <property type="match status" value="1"/>
</dbReference>
<evidence type="ECO:0000256" key="6">
    <source>
        <dbReference type="ARBA" id="ARBA00023163"/>
    </source>
</evidence>
<keyword evidence="3 8" id="KW-0863">Zinc-finger</keyword>
<keyword evidence="7" id="KW-0539">Nucleus</keyword>
<reference evidence="11 12" key="1">
    <citation type="submission" date="2016-10" db="EMBL/GenBank/DDBJ databases">
        <authorList>
            <person name="Varghese N."/>
        </authorList>
    </citation>
    <scope>NUCLEOTIDE SEQUENCE [LARGE SCALE GENOMIC DNA]</scope>
</reference>
<dbReference type="CDD" id="cd12148">
    <property type="entry name" value="fungal_TF_MHR"/>
    <property type="match status" value="1"/>
</dbReference>
<dbReference type="FunFam" id="3.30.160.60:FF:000100">
    <property type="entry name" value="Zinc finger 45-like"/>
    <property type="match status" value="1"/>
</dbReference>
<keyword evidence="4" id="KW-0862">Zinc</keyword>
<evidence type="ECO:0000256" key="2">
    <source>
        <dbReference type="ARBA" id="ARBA00022737"/>
    </source>
</evidence>
<evidence type="ECO:0000256" key="1">
    <source>
        <dbReference type="ARBA" id="ARBA00022723"/>
    </source>
</evidence>
<dbReference type="InterPro" id="IPR013087">
    <property type="entry name" value="Znf_C2H2_type"/>
</dbReference>
<evidence type="ECO:0000256" key="4">
    <source>
        <dbReference type="ARBA" id="ARBA00022833"/>
    </source>
</evidence>
<evidence type="ECO:0000313" key="12">
    <source>
        <dbReference type="Proteomes" id="UP000215453"/>
    </source>
</evidence>
<dbReference type="EMBL" id="LT882682">
    <property type="protein sequence ID" value="SMY26212.1"/>
    <property type="molecule type" value="Genomic_DNA"/>
</dbReference>
<dbReference type="PROSITE" id="PS50157">
    <property type="entry name" value="ZINC_FINGER_C2H2_2"/>
    <property type="match status" value="2"/>
</dbReference>
<dbReference type="SMART" id="SM00355">
    <property type="entry name" value="ZnF_C2H2"/>
    <property type="match status" value="2"/>
</dbReference>
<evidence type="ECO:0000259" key="10">
    <source>
        <dbReference type="PROSITE" id="PS50157"/>
    </source>
</evidence>
<evidence type="ECO:0000256" key="8">
    <source>
        <dbReference type="PROSITE-ProRule" id="PRU00042"/>
    </source>
</evidence>
<dbReference type="AlphaFoldDB" id="A0A1Y6LP67"/>
<keyword evidence="5" id="KW-0805">Transcription regulation</keyword>
<sequence length="687" mass="76170">MPKTYRSCEYCGVEYAKKEHYERHVRTHTREKPFDCARCSSKFSRNDTLQRHIRKCHPHEDSGDIATPSATDTSLPGVPRSQELLPSPGETDELSNPFYDNDHGLAVPSSLNDFEWQWDDSLNLDPTFSIDDLCSFNPGISDLNGATSWYTLLNSSGELHEPPAQRNLATLHRHAQERLQRTPQWVTHIAQPTHDLGLSTGPSRAQTPPATAEGEISRDALASSLILQQPAPNSPLPCARLLNRWIHAFTTRLWPVIPVIHLPTFQPARTHPLLLLSICSLGALADGSEQALYYAERLFEGVHKSILNSFTPGKALDKHALATLQAAVIGQTFSLLSGKAEHLLTAQAFHGTLFISTRKFCTSLYGFKSLPEMAPESVQAKDWKEWVNIQTIARLRTMAYIHNGEVAAITQQPAAHRTQPLNNPAAAHDDLFLAKTADDWVNLQRGRINSASQPPSVFSIIGTLACFIGEISHARCSPFDTMREGHVEEYQRSLHESFLKAAESFRADRVQRSTVLILWHSCFLLLLCDINLVEKVCGRDGNFMSDVETQELRTWTTTGSAKQCIAHAVLMCRLADEARVCDVPAIHVARSLWHAGLVLTVYSLLAPIHAPIDALPSTTAESWPGIQTLRQLDFLTAHDLQAIDDCATPSRCGLLAASVSTTLRYLGPWPVAAHYAKALDQVLNLID</sequence>
<proteinExistence type="predicted"/>